<accession>A0A9E7JZP5</accession>
<sequence>MLEKKRWILGLSVYSYSSVGHLVVVAEQHTHIYRAVAERGLGLSAWGRKSSRPKEMAEMEPPTAKWSLGVACIACKAAWEWRSPRPGDWIPSLAISSLPKSLSRDPYLNPIGSSESTPRARPPSWIVLNIDAKPYTDLATGNTNPVFSFAFRSPIDVFGMHVEEWQGMSSESFEVKQL</sequence>
<evidence type="ECO:0000313" key="1">
    <source>
        <dbReference type="EMBL" id="URD99268.1"/>
    </source>
</evidence>
<proteinExistence type="predicted"/>
<organism evidence="1 2">
    <name type="scientific">Musa troglodytarum</name>
    <name type="common">fe'i banana</name>
    <dbReference type="NCBI Taxonomy" id="320322"/>
    <lineage>
        <taxon>Eukaryota</taxon>
        <taxon>Viridiplantae</taxon>
        <taxon>Streptophyta</taxon>
        <taxon>Embryophyta</taxon>
        <taxon>Tracheophyta</taxon>
        <taxon>Spermatophyta</taxon>
        <taxon>Magnoliopsida</taxon>
        <taxon>Liliopsida</taxon>
        <taxon>Zingiberales</taxon>
        <taxon>Musaceae</taxon>
        <taxon>Musa</taxon>
    </lineage>
</organism>
<dbReference type="EMBL" id="CP097506">
    <property type="protein sequence ID" value="URD99268.1"/>
    <property type="molecule type" value="Genomic_DNA"/>
</dbReference>
<protein>
    <submittedName>
        <fullName evidence="1">Uncharacterized protein</fullName>
    </submittedName>
</protein>
<gene>
    <name evidence="1" type="ORF">MUK42_35012</name>
</gene>
<keyword evidence="2" id="KW-1185">Reference proteome</keyword>
<name>A0A9E7JZP5_9LILI</name>
<reference evidence="1" key="1">
    <citation type="submission" date="2022-05" db="EMBL/GenBank/DDBJ databases">
        <title>The Musa troglodytarum L. genome provides insights into the mechanism of non-climacteric behaviour and enrichment of carotenoids.</title>
        <authorList>
            <person name="Wang J."/>
        </authorList>
    </citation>
    <scope>NUCLEOTIDE SEQUENCE</scope>
    <source>
        <tissue evidence="1">Leaf</tissue>
    </source>
</reference>
<evidence type="ECO:0000313" key="2">
    <source>
        <dbReference type="Proteomes" id="UP001055439"/>
    </source>
</evidence>
<dbReference type="AlphaFoldDB" id="A0A9E7JZP5"/>
<dbReference type="OrthoDB" id="10363233at2759"/>
<dbReference type="Proteomes" id="UP001055439">
    <property type="component" value="Chromosome 4"/>
</dbReference>